<evidence type="ECO:0000256" key="3">
    <source>
        <dbReference type="ARBA" id="ARBA00023242"/>
    </source>
</evidence>
<feature type="compositionally biased region" description="Basic and acidic residues" evidence="4">
    <location>
        <begin position="73"/>
        <end position="84"/>
    </location>
</feature>
<feature type="compositionally biased region" description="Polar residues" evidence="4">
    <location>
        <begin position="44"/>
        <end position="53"/>
    </location>
</feature>
<dbReference type="PANTHER" id="PTHR15911">
    <property type="entry name" value="WW DOMAIN-CONTAINING ADAPTER PROTEIN WITH COILED-COIL"/>
    <property type="match status" value="1"/>
</dbReference>
<feature type="compositionally biased region" description="Basic and acidic residues" evidence="4">
    <location>
        <begin position="353"/>
        <end position="366"/>
    </location>
</feature>
<dbReference type="PROSITE" id="PS01159">
    <property type="entry name" value="WW_DOMAIN_1"/>
    <property type="match status" value="1"/>
</dbReference>
<keyword evidence="2" id="KW-0156">Chromatin regulator</keyword>
<evidence type="ECO:0000256" key="1">
    <source>
        <dbReference type="ARBA" id="ARBA00004123"/>
    </source>
</evidence>
<comment type="subcellular location">
    <subcellularLocation>
        <location evidence="1">Nucleus</location>
    </subcellularLocation>
</comment>
<dbReference type="GO" id="GO:1904263">
    <property type="term" value="P:positive regulation of TORC1 signaling"/>
    <property type="evidence" value="ECO:0007669"/>
    <property type="project" value="TreeGrafter"/>
</dbReference>
<keyword evidence="3" id="KW-0539">Nucleus</keyword>
<dbReference type="InterPro" id="IPR001202">
    <property type="entry name" value="WW_dom"/>
</dbReference>
<feature type="region of interest" description="Disordered" evidence="4">
    <location>
        <begin position="301"/>
        <end position="389"/>
    </location>
</feature>
<feature type="compositionally biased region" description="Polar residues" evidence="4">
    <location>
        <begin position="241"/>
        <end position="253"/>
    </location>
</feature>
<dbReference type="GO" id="GO:0010506">
    <property type="term" value="P:regulation of autophagy"/>
    <property type="evidence" value="ECO:0007669"/>
    <property type="project" value="TreeGrafter"/>
</dbReference>
<feature type="compositionally biased region" description="Basic and acidic residues" evidence="4">
    <location>
        <begin position="32"/>
        <end position="42"/>
    </location>
</feature>
<feature type="region of interest" description="Disordered" evidence="4">
    <location>
        <begin position="1"/>
        <end position="127"/>
    </location>
</feature>
<feature type="region of interest" description="Disordered" evidence="4">
    <location>
        <begin position="176"/>
        <end position="253"/>
    </location>
</feature>
<dbReference type="Gene3D" id="2.20.70.10">
    <property type="match status" value="1"/>
</dbReference>
<dbReference type="CDD" id="cd00201">
    <property type="entry name" value="WW"/>
    <property type="match status" value="1"/>
</dbReference>
<feature type="compositionally biased region" description="Polar residues" evidence="4">
    <location>
        <begin position="380"/>
        <end position="389"/>
    </location>
</feature>
<feature type="compositionally biased region" description="Basic and acidic residues" evidence="4">
    <location>
        <begin position="181"/>
        <end position="191"/>
    </location>
</feature>
<proteinExistence type="evidence at transcript level"/>
<evidence type="ECO:0000313" key="6">
    <source>
        <dbReference type="EMBL" id="LAA04364.1"/>
    </source>
</evidence>
<dbReference type="OrthoDB" id="10072039at2759"/>
<feature type="compositionally biased region" description="Low complexity" evidence="4">
    <location>
        <begin position="319"/>
        <end position="335"/>
    </location>
</feature>
<dbReference type="AlphaFoldDB" id="A0A2L2Y896"/>
<evidence type="ECO:0000259" key="5">
    <source>
        <dbReference type="PROSITE" id="PS50020"/>
    </source>
</evidence>
<dbReference type="GO" id="GO:0006325">
    <property type="term" value="P:chromatin organization"/>
    <property type="evidence" value="ECO:0007669"/>
    <property type="project" value="UniProtKB-KW"/>
</dbReference>
<sequence>MVMQARKLPRLSDGYFDRNQSHSYENTGKFPKPNDRSNEKVKSSPLTSNSDVSGRNDVLENRSSPRYHRTSSQRKDKDHHEDSNKSPIVRNESKLNKDLKSQSSSEREGSSERYHSNHDRNANEDAEKRLPVIDWSEHISSSGKKYYYNCKTEVSQWEKPKELIEWERHQNLSRLQYDTTSRPKDRSHERLGGAGGSKNAHSQESLDNSIDNSDSHSSRTESATHNRLQNSASHSSSTNSCPNAQVSHLPSPSEVTLANLPKVISELSGTKGFPDLKGLPPQEALRTIQQALLLTKQVTNLSRTTDSHHQAKSSVSPAQSQNQVNHHSVSVHSNSLPSSATLQVNSTSGAHFPDNKIDIDRERTTPDSDSSTHSVRHESPPNSVSSLQNLNTAGTSSLATVALRPSVPSLTPSLANYYREDLISHVVGWQADHAERQEDAASKFGMGNAEKQSILNNPSEIMANRYWEEAHNIGSINCTQVSAELKMARALVRLAEIQATLQEQRILFLRQQTKELEEWRSLNSFMGDS</sequence>
<accession>A0A2L2Y896</accession>
<evidence type="ECO:0000256" key="4">
    <source>
        <dbReference type="SAM" id="MobiDB-lite"/>
    </source>
</evidence>
<dbReference type="OMA" id="SRYFEKH"/>
<dbReference type="InterPro" id="IPR036020">
    <property type="entry name" value="WW_dom_sf"/>
</dbReference>
<feature type="domain" description="WW" evidence="5">
    <location>
        <begin position="135"/>
        <end position="162"/>
    </location>
</feature>
<dbReference type="Pfam" id="PF00397">
    <property type="entry name" value="WW"/>
    <property type="match status" value="1"/>
</dbReference>
<reference evidence="6" key="1">
    <citation type="journal article" date="2016" name="Mol. Ecol. Resour.">
        <title>Evaluation of the impact of RNA preservation methods of spiders for de novo transcriptome assembly.</title>
        <authorList>
            <person name="Kono N."/>
            <person name="Nakamura H."/>
            <person name="Ito Y."/>
            <person name="Tomita M."/>
            <person name="Arakawa K."/>
        </authorList>
    </citation>
    <scope>NUCLEOTIDE SEQUENCE</scope>
    <source>
        <tissue evidence="6">Whole body</tissue>
    </source>
</reference>
<dbReference type="PANTHER" id="PTHR15911:SF6">
    <property type="entry name" value="WW DOMAIN-CONTAINING ADAPTER PROTEIN WITH COILED-COIL"/>
    <property type="match status" value="1"/>
</dbReference>
<name>A0A2L2Y896_PARTP</name>
<feature type="compositionally biased region" description="Basic and acidic residues" evidence="4">
    <location>
        <begin position="213"/>
        <end position="224"/>
    </location>
</feature>
<dbReference type="GO" id="GO:0000993">
    <property type="term" value="F:RNA polymerase II complex binding"/>
    <property type="evidence" value="ECO:0007669"/>
    <property type="project" value="TreeGrafter"/>
</dbReference>
<feature type="compositionally biased region" description="Basic and acidic residues" evidence="4">
    <location>
        <begin position="91"/>
        <end position="127"/>
    </location>
</feature>
<dbReference type="GO" id="GO:0005634">
    <property type="term" value="C:nucleus"/>
    <property type="evidence" value="ECO:0007669"/>
    <property type="project" value="UniProtKB-SubCell"/>
</dbReference>
<organism evidence="6">
    <name type="scientific">Parasteatoda tepidariorum</name>
    <name type="common">Common house spider</name>
    <name type="synonym">Achaearanea tepidariorum</name>
    <dbReference type="NCBI Taxonomy" id="114398"/>
    <lineage>
        <taxon>Eukaryota</taxon>
        <taxon>Metazoa</taxon>
        <taxon>Ecdysozoa</taxon>
        <taxon>Arthropoda</taxon>
        <taxon>Chelicerata</taxon>
        <taxon>Arachnida</taxon>
        <taxon>Araneae</taxon>
        <taxon>Araneomorphae</taxon>
        <taxon>Entelegynae</taxon>
        <taxon>Araneoidea</taxon>
        <taxon>Theridiidae</taxon>
        <taxon>Parasteatoda</taxon>
    </lineage>
</organism>
<dbReference type="EMBL" id="IAAA01011108">
    <property type="protein sequence ID" value="LAA04364.1"/>
    <property type="molecule type" value="mRNA"/>
</dbReference>
<dbReference type="SUPFAM" id="SSF51045">
    <property type="entry name" value="WW domain"/>
    <property type="match status" value="1"/>
</dbReference>
<protein>
    <submittedName>
        <fullName evidence="6">WW domain-containing adapter protein with coiled-coil</fullName>
    </submittedName>
</protein>
<evidence type="ECO:0000256" key="2">
    <source>
        <dbReference type="ARBA" id="ARBA00022853"/>
    </source>
</evidence>
<dbReference type="SMART" id="SM00456">
    <property type="entry name" value="WW"/>
    <property type="match status" value="1"/>
</dbReference>
<feature type="compositionally biased region" description="Low complexity" evidence="4">
    <location>
        <begin position="231"/>
        <end position="240"/>
    </location>
</feature>
<dbReference type="PROSITE" id="PS50020">
    <property type="entry name" value="WW_DOMAIN_2"/>
    <property type="match status" value="1"/>
</dbReference>
<dbReference type="GO" id="GO:0003682">
    <property type="term" value="F:chromatin binding"/>
    <property type="evidence" value="ECO:0007669"/>
    <property type="project" value="TreeGrafter"/>
</dbReference>
<feature type="compositionally biased region" description="Polar residues" evidence="4">
    <location>
        <begin position="336"/>
        <end position="349"/>
    </location>
</feature>
<dbReference type="InterPro" id="IPR038867">
    <property type="entry name" value="WAC"/>
</dbReference>